<evidence type="ECO:0000313" key="2">
    <source>
        <dbReference type="EMBL" id="MVU81272.1"/>
    </source>
</evidence>
<feature type="transmembrane region" description="Helical" evidence="1">
    <location>
        <begin position="161"/>
        <end position="183"/>
    </location>
</feature>
<reference evidence="2 3" key="1">
    <citation type="submission" date="2019-12" db="EMBL/GenBank/DDBJ databases">
        <title>Nocardia sp. nov. ET3-3 isolated from soil.</title>
        <authorList>
            <person name="Kanchanasin P."/>
            <person name="Tanasupawat S."/>
            <person name="Yuki M."/>
            <person name="Kudo T."/>
        </authorList>
    </citation>
    <scope>NUCLEOTIDE SEQUENCE [LARGE SCALE GENOMIC DNA]</scope>
    <source>
        <strain evidence="2 3">ET3-3</strain>
    </source>
</reference>
<dbReference type="AlphaFoldDB" id="A0A7K1V456"/>
<keyword evidence="3" id="KW-1185">Reference proteome</keyword>
<feature type="transmembrane region" description="Helical" evidence="1">
    <location>
        <begin position="49"/>
        <end position="68"/>
    </location>
</feature>
<feature type="transmembrane region" description="Helical" evidence="1">
    <location>
        <begin position="75"/>
        <end position="93"/>
    </location>
</feature>
<comment type="caution">
    <text evidence="2">The sequence shown here is derived from an EMBL/GenBank/DDBJ whole genome shotgun (WGS) entry which is preliminary data.</text>
</comment>
<keyword evidence="1" id="KW-0472">Membrane</keyword>
<keyword evidence="1" id="KW-0812">Transmembrane</keyword>
<dbReference type="EMBL" id="WRPP01000006">
    <property type="protein sequence ID" value="MVU81272.1"/>
    <property type="molecule type" value="Genomic_DNA"/>
</dbReference>
<name>A0A7K1V456_9NOCA</name>
<dbReference type="NCBIfam" id="NF041646">
    <property type="entry name" value="VC0807_fam"/>
    <property type="match status" value="1"/>
</dbReference>
<feature type="transmembrane region" description="Helical" evidence="1">
    <location>
        <begin position="105"/>
        <end position="122"/>
    </location>
</feature>
<gene>
    <name evidence="2" type="ORF">GPX89_29025</name>
</gene>
<sequence>MAEHTTVVNAPQAAETRPNLLRMLAPTVRDIAVPLVAYYALHAAGYSDFVALFAGGLVSGAMVIVEVVRARRVDFMSALILAGFAFGIVSSLISGDARMMMARDSLITAVIGVAFGGSALIGKPLTYMAARKAFSGNPQKLAEMEYKFANFPMVRKFHNRIAAMWGVALISESVLRVVLVYRLPIHTMAWLSSVLMISVTAAMMAITIRMVKRVKRSEPAMEAGYASVHE</sequence>
<dbReference type="Proteomes" id="UP000466794">
    <property type="component" value="Unassembled WGS sequence"/>
</dbReference>
<protein>
    <recommendedName>
        <fullName evidence="4">Intracellular septation protein A</fullName>
    </recommendedName>
</protein>
<evidence type="ECO:0008006" key="4">
    <source>
        <dbReference type="Google" id="ProtNLM"/>
    </source>
</evidence>
<dbReference type="RefSeq" id="WP_157390880.1">
    <property type="nucleotide sequence ID" value="NZ_WRPP01000006.1"/>
</dbReference>
<organism evidence="2 3">
    <name type="scientific">Nocardia terrae</name>
    <dbReference type="NCBI Taxonomy" id="2675851"/>
    <lineage>
        <taxon>Bacteria</taxon>
        <taxon>Bacillati</taxon>
        <taxon>Actinomycetota</taxon>
        <taxon>Actinomycetes</taxon>
        <taxon>Mycobacteriales</taxon>
        <taxon>Nocardiaceae</taxon>
        <taxon>Nocardia</taxon>
    </lineage>
</organism>
<evidence type="ECO:0000313" key="3">
    <source>
        <dbReference type="Proteomes" id="UP000466794"/>
    </source>
</evidence>
<feature type="transmembrane region" description="Helical" evidence="1">
    <location>
        <begin position="189"/>
        <end position="211"/>
    </location>
</feature>
<accession>A0A7K1V456</accession>
<keyword evidence="1" id="KW-1133">Transmembrane helix</keyword>
<proteinExistence type="predicted"/>
<evidence type="ECO:0000256" key="1">
    <source>
        <dbReference type="SAM" id="Phobius"/>
    </source>
</evidence>